<keyword evidence="5" id="KW-1185">Reference proteome</keyword>
<protein>
    <submittedName>
        <fullName evidence="4">Regulator of chromosome condensation RCC1 repeat protein</fullName>
    </submittedName>
</protein>
<dbReference type="Pfam" id="PF25390">
    <property type="entry name" value="WD40_RLD"/>
    <property type="match status" value="1"/>
</dbReference>
<dbReference type="AlphaFoldDB" id="A0A9K3PNK2"/>
<feature type="repeat" description="RCC1" evidence="2">
    <location>
        <begin position="253"/>
        <end position="305"/>
    </location>
</feature>
<gene>
    <name evidence="4" type="ORF">IV203_009370</name>
</gene>
<feature type="repeat" description="RCC1" evidence="2">
    <location>
        <begin position="407"/>
        <end position="459"/>
    </location>
</feature>
<evidence type="ECO:0000313" key="4">
    <source>
        <dbReference type="EMBL" id="KAG7353321.1"/>
    </source>
</evidence>
<reference evidence="4" key="1">
    <citation type="journal article" date="2021" name="Sci. Rep.">
        <title>Diploid genomic architecture of Nitzschia inconspicua, an elite biomass production diatom.</title>
        <authorList>
            <person name="Oliver A."/>
            <person name="Podell S."/>
            <person name="Pinowska A."/>
            <person name="Traller J.C."/>
            <person name="Smith S.R."/>
            <person name="McClure R."/>
            <person name="Beliaev A."/>
            <person name="Bohutskyi P."/>
            <person name="Hill E.A."/>
            <person name="Rabines A."/>
            <person name="Zheng H."/>
            <person name="Allen L.Z."/>
            <person name="Kuo A."/>
            <person name="Grigoriev I.V."/>
            <person name="Allen A.E."/>
            <person name="Hazlebeck D."/>
            <person name="Allen E.E."/>
        </authorList>
    </citation>
    <scope>NUCLEOTIDE SEQUENCE</scope>
    <source>
        <strain evidence="4">Hildebrandi</strain>
    </source>
</reference>
<dbReference type="OrthoDB" id="297375at2759"/>
<dbReference type="InterPro" id="IPR058923">
    <property type="entry name" value="RCC1-like_dom"/>
</dbReference>
<dbReference type="PANTHER" id="PTHR22870">
    <property type="entry name" value="REGULATOR OF CHROMOSOME CONDENSATION"/>
    <property type="match status" value="1"/>
</dbReference>
<feature type="repeat" description="RCC1" evidence="2">
    <location>
        <begin position="143"/>
        <end position="192"/>
    </location>
</feature>
<reference evidence="4" key="2">
    <citation type="submission" date="2021-04" db="EMBL/GenBank/DDBJ databases">
        <authorList>
            <person name="Podell S."/>
        </authorList>
    </citation>
    <scope>NUCLEOTIDE SEQUENCE</scope>
    <source>
        <strain evidence="4">Hildebrandi</strain>
    </source>
</reference>
<dbReference type="InterPro" id="IPR051210">
    <property type="entry name" value="Ub_ligase/GEF_domain"/>
</dbReference>
<dbReference type="InterPro" id="IPR000408">
    <property type="entry name" value="Reg_chr_condens"/>
</dbReference>
<feature type="repeat" description="RCC1" evidence="2">
    <location>
        <begin position="194"/>
        <end position="252"/>
    </location>
</feature>
<sequence length="459" mass="48535">MYRANFSSSLGLARASPKRILVNGAQQLTPRSTLGVPDVTIPSSSSSVSVAFISNLCCPPTRIARQQGISRYFSSTRNVSKSLYTWGTNKSGCLLQDKTDASAIVWQPELATSWSNYSAAAKGDALSSLSCGAAETGIVTSDGTVLVVGENKQGQLGLGHKNPVPTLTEIPNVEPMTKIVLGTNTGAMISKENGDLYTFGFGGSLVQGMGVLGHGNGETYLTPKRVESLVEDGCSVQDVVLGESHTTVLTTEGEVLTTGASSYGRLGNGETSEDSLYFDSVEILQEGNVIQIAGGKSFTLALTKEGVVYGWGRNHKGQLGTGFGMAVDMYSMEQIPTPIDGDELINRTVTKIAAGSNHAACITTSGELFWWGMSLNLEPVRVAEVLHTKIIDIACGQDYTMALSEDNHIYIWGAGKTGVLGVGPGTKNLNQAQMIKSMAEKEIVSFSAGWIHAACLVNE</sequence>
<dbReference type="PANTHER" id="PTHR22870:SF408">
    <property type="entry name" value="OS09G0560450 PROTEIN"/>
    <property type="match status" value="1"/>
</dbReference>
<evidence type="ECO:0000259" key="3">
    <source>
        <dbReference type="Pfam" id="PF25390"/>
    </source>
</evidence>
<accession>A0A9K3PNK2</accession>
<comment type="caution">
    <text evidence="4">The sequence shown here is derived from an EMBL/GenBank/DDBJ whole genome shotgun (WGS) entry which is preliminary data.</text>
</comment>
<evidence type="ECO:0000256" key="2">
    <source>
        <dbReference type="PROSITE-ProRule" id="PRU00235"/>
    </source>
</evidence>
<feature type="repeat" description="RCC1" evidence="2">
    <location>
        <begin position="306"/>
        <end position="365"/>
    </location>
</feature>
<proteinExistence type="predicted"/>
<dbReference type="Proteomes" id="UP000693970">
    <property type="component" value="Unassembled WGS sequence"/>
</dbReference>
<feature type="domain" description="RCC1-like" evidence="3">
    <location>
        <begin position="209"/>
        <end position="457"/>
    </location>
</feature>
<keyword evidence="1" id="KW-0677">Repeat</keyword>
<dbReference type="Pfam" id="PF00415">
    <property type="entry name" value="RCC1"/>
    <property type="match status" value="1"/>
</dbReference>
<feature type="repeat" description="RCC1" evidence="2">
    <location>
        <begin position="366"/>
        <end position="406"/>
    </location>
</feature>
<dbReference type="EMBL" id="JAGRRH010000017">
    <property type="protein sequence ID" value="KAG7353321.1"/>
    <property type="molecule type" value="Genomic_DNA"/>
</dbReference>
<name>A0A9K3PNK2_9STRA</name>
<organism evidence="4 5">
    <name type="scientific">Nitzschia inconspicua</name>
    <dbReference type="NCBI Taxonomy" id="303405"/>
    <lineage>
        <taxon>Eukaryota</taxon>
        <taxon>Sar</taxon>
        <taxon>Stramenopiles</taxon>
        <taxon>Ochrophyta</taxon>
        <taxon>Bacillariophyta</taxon>
        <taxon>Bacillariophyceae</taxon>
        <taxon>Bacillariophycidae</taxon>
        <taxon>Bacillariales</taxon>
        <taxon>Bacillariaceae</taxon>
        <taxon>Nitzschia</taxon>
    </lineage>
</organism>
<dbReference type="PROSITE" id="PS50012">
    <property type="entry name" value="RCC1_3"/>
    <property type="match status" value="6"/>
</dbReference>
<evidence type="ECO:0000313" key="5">
    <source>
        <dbReference type="Proteomes" id="UP000693970"/>
    </source>
</evidence>
<dbReference type="PROSITE" id="PS00626">
    <property type="entry name" value="RCC1_2"/>
    <property type="match status" value="1"/>
</dbReference>
<evidence type="ECO:0000256" key="1">
    <source>
        <dbReference type="ARBA" id="ARBA00022737"/>
    </source>
</evidence>